<evidence type="ECO:0000313" key="3">
    <source>
        <dbReference type="Proteomes" id="UP000015106"/>
    </source>
</evidence>
<reference evidence="3" key="1">
    <citation type="journal article" date="2013" name="Nature">
        <title>Draft genome of the wheat A-genome progenitor Triticum urartu.</title>
        <authorList>
            <person name="Ling H.Q."/>
            <person name="Zhao S."/>
            <person name="Liu D."/>
            <person name="Wang J."/>
            <person name="Sun H."/>
            <person name="Zhang C."/>
            <person name="Fan H."/>
            <person name="Li D."/>
            <person name="Dong L."/>
            <person name="Tao Y."/>
            <person name="Gao C."/>
            <person name="Wu H."/>
            <person name="Li Y."/>
            <person name="Cui Y."/>
            <person name="Guo X."/>
            <person name="Zheng S."/>
            <person name="Wang B."/>
            <person name="Yu K."/>
            <person name="Liang Q."/>
            <person name="Yang W."/>
            <person name="Lou X."/>
            <person name="Chen J."/>
            <person name="Feng M."/>
            <person name="Jian J."/>
            <person name="Zhang X."/>
            <person name="Luo G."/>
            <person name="Jiang Y."/>
            <person name="Liu J."/>
            <person name="Wang Z."/>
            <person name="Sha Y."/>
            <person name="Zhang B."/>
            <person name="Wu H."/>
            <person name="Tang D."/>
            <person name="Shen Q."/>
            <person name="Xue P."/>
            <person name="Zou S."/>
            <person name="Wang X."/>
            <person name="Liu X."/>
            <person name="Wang F."/>
            <person name="Yang Y."/>
            <person name="An X."/>
            <person name="Dong Z."/>
            <person name="Zhang K."/>
            <person name="Zhang X."/>
            <person name="Luo M.C."/>
            <person name="Dvorak J."/>
            <person name="Tong Y."/>
            <person name="Wang J."/>
            <person name="Yang H."/>
            <person name="Li Z."/>
            <person name="Wang D."/>
            <person name="Zhang A."/>
            <person name="Wang J."/>
        </authorList>
    </citation>
    <scope>NUCLEOTIDE SEQUENCE</scope>
    <source>
        <strain evidence="3">cv. G1812</strain>
    </source>
</reference>
<feature type="compositionally biased region" description="Polar residues" evidence="1">
    <location>
        <begin position="9"/>
        <end position="20"/>
    </location>
</feature>
<dbReference type="Gramene" id="TuG1812G0200005718.01.T01">
    <property type="protein sequence ID" value="TuG1812G0200005718.01.T01"/>
    <property type="gene ID" value="TuG1812G0200005718.01"/>
</dbReference>
<sequence>MGTHAANHNEASTATDNTGPIWSIEPPHRLPPPPHIHPPQGRKPYRAGHLQLRDPRGGPHEAERTGP</sequence>
<dbReference type="AlphaFoldDB" id="A0A8R7TNV6"/>
<organism evidence="2 3">
    <name type="scientific">Triticum urartu</name>
    <name type="common">Red wild einkorn</name>
    <name type="synonym">Crithodium urartu</name>
    <dbReference type="NCBI Taxonomy" id="4572"/>
    <lineage>
        <taxon>Eukaryota</taxon>
        <taxon>Viridiplantae</taxon>
        <taxon>Streptophyta</taxon>
        <taxon>Embryophyta</taxon>
        <taxon>Tracheophyta</taxon>
        <taxon>Spermatophyta</taxon>
        <taxon>Magnoliopsida</taxon>
        <taxon>Liliopsida</taxon>
        <taxon>Poales</taxon>
        <taxon>Poaceae</taxon>
        <taxon>BOP clade</taxon>
        <taxon>Pooideae</taxon>
        <taxon>Triticodae</taxon>
        <taxon>Triticeae</taxon>
        <taxon>Triticinae</taxon>
        <taxon>Triticum</taxon>
    </lineage>
</organism>
<name>A0A8R7TNV6_TRIUA</name>
<reference evidence="2" key="3">
    <citation type="submission" date="2022-06" db="UniProtKB">
        <authorList>
            <consortium name="EnsemblPlants"/>
        </authorList>
    </citation>
    <scope>IDENTIFICATION</scope>
</reference>
<accession>A0A8R7TNV6</accession>
<feature type="region of interest" description="Disordered" evidence="1">
    <location>
        <begin position="1"/>
        <end position="67"/>
    </location>
</feature>
<feature type="compositionally biased region" description="Basic and acidic residues" evidence="1">
    <location>
        <begin position="51"/>
        <end position="67"/>
    </location>
</feature>
<protein>
    <submittedName>
        <fullName evidence="2">Uncharacterized protein</fullName>
    </submittedName>
</protein>
<proteinExistence type="predicted"/>
<reference evidence="2" key="2">
    <citation type="submission" date="2018-03" db="EMBL/GenBank/DDBJ databases">
        <title>The Triticum urartu genome reveals the dynamic nature of wheat genome evolution.</title>
        <authorList>
            <person name="Ling H."/>
            <person name="Ma B."/>
            <person name="Shi X."/>
            <person name="Liu H."/>
            <person name="Dong L."/>
            <person name="Sun H."/>
            <person name="Cao Y."/>
            <person name="Gao Q."/>
            <person name="Zheng S."/>
            <person name="Li Y."/>
            <person name="Yu Y."/>
            <person name="Du H."/>
            <person name="Qi M."/>
            <person name="Li Y."/>
            <person name="Yu H."/>
            <person name="Cui Y."/>
            <person name="Wang N."/>
            <person name="Chen C."/>
            <person name="Wu H."/>
            <person name="Zhao Y."/>
            <person name="Zhang J."/>
            <person name="Li Y."/>
            <person name="Zhou W."/>
            <person name="Zhang B."/>
            <person name="Hu W."/>
            <person name="Eijk M."/>
            <person name="Tang J."/>
            <person name="Witsenboer H."/>
            <person name="Zhao S."/>
            <person name="Li Z."/>
            <person name="Zhang A."/>
            <person name="Wang D."/>
            <person name="Liang C."/>
        </authorList>
    </citation>
    <scope>NUCLEOTIDE SEQUENCE [LARGE SCALE GENOMIC DNA]</scope>
    <source>
        <strain evidence="2">cv. G1812</strain>
    </source>
</reference>
<dbReference type="Proteomes" id="UP000015106">
    <property type="component" value="Chromosome 2"/>
</dbReference>
<evidence type="ECO:0000256" key="1">
    <source>
        <dbReference type="SAM" id="MobiDB-lite"/>
    </source>
</evidence>
<dbReference type="EnsemblPlants" id="TuG1812G0200005718.01.T01">
    <property type="protein sequence ID" value="TuG1812G0200005718.01.T01"/>
    <property type="gene ID" value="TuG1812G0200005718.01"/>
</dbReference>
<keyword evidence="3" id="KW-1185">Reference proteome</keyword>
<evidence type="ECO:0000313" key="2">
    <source>
        <dbReference type="EnsemblPlants" id="TuG1812G0200005718.01.T01"/>
    </source>
</evidence>